<keyword evidence="1" id="KW-0472">Membrane</keyword>
<feature type="transmembrane region" description="Helical" evidence="1">
    <location>
        <begin position="6"/>
        <end position="28"/>
    </location>
</feature>
<sequence length="34" mass="3498">MVGTGTVIIGITFAVVMILALGLLLRLLKDADGL</sequence>
<protein>
    <submittedName>
        <fullName evidence="2">Uncharacterized protein</fullName>
    </submittedName>
</protein>
<keyword evidence="1" id="KW-1133">Transmembrane helix</keyword>
<dbReference type="Proteomes" id="UP000198775">
    <property type="component" value="Unassembled WGS sequence"/>
</dbReference>
<name>A0A1H8VT28_9EURY</name>
<organism evidence="2 3">
    <name type="scientific">Halorientalis persicus</name>
    <dbReference type="NCBI Taxonomy" id="1367881"/>
    <lineage>
        <taxon>Archaea</taxon>
        <taxon>Methanobacteriati</taxon>
        <taxon>Methanobacteriota</taxon>
        <taxon>Stenosarchaea group</taxon>
        <taxon>Halobacteria</taxon>
        <taxon>Halobacteriales</taxon>
        <taxon>Haloarculaceae</taxon>
        <taxon>Halorientalis</taxon>
    </lineage>
</organism>
<dbReference type="AlphaFoldDB" id="A0A1H8VT28"/>
<reference evidence="3" key="1">
    <citation type="submission" date="2016-10" db="EMBL/GenBank/DDBJ databases">
        <authorList>
            <person name="Varghese N."/>
            <person name="Submissions S."/>
        </authorList>
    </citation>
    <scope>NUCLEOTIDE SEQUENCE [LARGE SCALE GENOMIC DNA]</scope>
    <source>
        <strain evidence="3">IBRC-M 10043</strain>
    </source>
</reference>
<evidence type="ECO:0000313" key="2">
    <source>
        <dbReference type="EMBL" id="SEP18474.1"/>
    </source>
</evidence>
<gene>
    <name evidence="2" type="ORF">SAMN05216388_104124</name>
</gene>
<keyword evidence="3" id="KW-1185">Reference proteome</keyword>
<accession>A0A1H8VT28</accession>
<evidence type="ECO:0000313" key="3">
    <source>
        <dbReference type="Proteomes" id="UP000198775"/>
    </source>
</evidence>
<keyword evidence="1" id="KW-0812">Transmembrane</keyword>
<dbReference type="EMBL" id="FOCX01000041">
    <property type="protein sequence ID" value="SEP18474.1"/>
    <property type="molecule type" value="Genomic_DNA"/>
</dbReference>
<evidence type="ECO:0000256" key="1">
    <source>
        <dbReference type="SAM" id="Phobius"/>
    </source>
</evidence>
<proteinExistence type="predicted"/>